<keyword evidence="3" id="KW-0732">Signal</keyword>
<evidence type="ECO:0000313" key="6">
    <source>
        <dbReference type="Proteomes" id="UP000182498"/>
    </source>
</evidence>
<dbReference type="PANTHER" id="PTHR30535">
    <property type="entry name" value="VITAMIN B12-BINDING PROTEIN"/>
    <property type="match status" value="1"/>
</dbReference>
<dbReference type="PROSITE" id="PS50983">
    <property type="entry name" value="FE_B12_PBP"/>
    <property type="match status" value="1"/>
</dbReference>
<dbReference type="OrthoDB" id="9797850at2"/>
<dbReference type="InterPro" id="IPR002491">
    <property type="entry name" value="ABC_transptr_periplasmic_BD"/>
</dbReference>
<feature type="signal peptide" evidence="3">
    <location>
        <begin position="1"/>
        <end position="18"/>
    </location>
</feature>
<dbReference type="RefSeq" id="WP_073883421.1">
    <property type="nucleotide sequence ID" value="NZ_FAUH01000002.1"/>
</dbReference>
<accession>A0A0X8XVZ0</accession>
<dbReference type="Gene3D" id="3.40.50.1980">
    <property type="entry name" value="Nitrogenase molybdenum iron protein domain"/>
    <property type="match status" value="2"/>
</dbReference>
<dbReference type="SUPFAM" id="SSF53807">
    <property type="entry name" value="Helical backbone' metal receptor"/>
    <property type="match status" value="1"/>
</dbReference>
<evidence type="ECO:0000256" key="1">
    <source>
        <dbReference type="ARBA" id="ARBA00008814"/>
    </source>
</evidence>
<dbReference type="Pfam" id="PF01497">
    <property type="entry name" value="Peripla_BP_2"/>
    <property type="match status" value="1"/>
</dbReference>
<feature type="chain" id="PRO_5039362823" evidence="3">
    <location>
        <begin position="19"/>
        <end position="340"/>
    </location>
</feature>
<dbReference type="EMBL" id="FAUH01000002">
    <property type="protein sequence ID" value="CUU65025.1"/>
    <property type="molecule type" value="Genomic_DNA"/>
</dbReference>
<evidence type="ECO:0000313" key="5">
    <source>
        <dbReference type="EMBL" id="CUU65025.1"/>
    </source>
</evidence>
<keyword evidence="6" id="KW-1185">Reference proteome</keyword>
<dbReference type="Proteomes" id="UP000182498">
    <property type="component" value="Unassembled WGS sequence"/>
</dbReference>
<organism evidence="5 6">
    <name type="scientific">Corynebacterium variabile</name>
    <dbReference type="NCBI Taxonomy" id="1727"/>
    <lineage>
        <taxon>Bacteria</taxon>
        <taxon>Bacillati</taxon>
        <taxon>Actinomycetota</taxon>
        <taxon>Actinomycetes</taxon>
        <taxon>Mycobacteriales</taxon>
        <taxon>Corynebacteriaceae</taxon>
        <taxon>Corynebacterium</taxon>
    </lineage>
</organism>
<feature type="region of interest" description="Disordered" evidence="2">
    <location>
        <begin position="320"/>
        <end position="340"/>
    </location>
</feature>
<dbReference type="InterPro" id="IPR050902">
    <property type="entry name" value="ABC_Transporter_SBP"/>
</dbReference>
<evidence type="ECO:0000256" key="2">
    <source>
        <dbReference type="SAM" id="MobiDB-lite"/>
    </source>
</evidence>
<protein>
    <submittedName>
        <fullName evidence="5">ABC-type Fe3+-hydroxamate transport system, periplasmic component</fullName>
    </submittedName>
</protein>
<dbReference type="AlphaFoldDB" id="A0A0X8XVZ0"/>
<dbReference type="PANTHER" id="PTHR30535:SF34">
    <property type="entry name" value="MOLYBDATE-BINDING PROTEIN MOLA"/>
    <property type="match status" value="1"/>
</dbReference>
<name>A0A0X8XVZ0_9CORY</name>
<reference evidence="6" key="1">
    <citation type="submission" date="2015-11" db="EMBL/GenBank/DDBJ databases">
        <authorList>
            <person name="Dugat-Bony E."/>
        </authorList>
    </citation>
    <scope>NUCLEOTIDE SEQUENCE [LARGE SCALE GENOMIC DNA]</scope>
    <source>
        <strain evidence="6">Mu292</strain>
    </source>
</reference>
<evidence type="ECO:0000256" key="3">
    <source>
        <dbReference type="SAM" id="SignalP"/>
    </source>
</evidence>
<feature type="domain" description="Fe/B12 periplasmic-binding" evidence="4">
    <location>
        <begin position="46"/>
        <end position="326"/>
    </location>
</feature>
<gene>
    <name evidence="5" type="ORF">CVAR292_00334</name>
</gene>
<feature type="compositionally biased region" description="Low complexity" evidence="2">
    <location>
        <begin position="324"/>
        <end position="340"/>
    </location>
</feature>
<dbReference type="PROSITE" id="PS51257">
    <property type="entry name" value="PROKAR_LIPOPROTEIN"/>
    <property type="match status" value="1"/>
</dbReference>
<evidence type="ECO:0000259" key="4">
    <source>
        <dbReference type="PROSITE" id="PS50983"/>
    </source>
</evidence>
<proteinExistence type="inferred from homology"/>
<sequence length="340" mass="35601">MKKTLALTLAAGLTVSLASCGSEGSTSAIEVDNCGDTVPLDGPPENVTLLKSASVPTLQHLGVLDRVKNRAGKYPTAYYDDATNDALAAIPSLTDKTDASGHLQISREEVVATGPDLVLGETDTVNRQTLASSDVPLIEEPALCGSLERPVTWHDAWDQIRLYGTVFDRGAEAEEYVTALQDRLASIEDAATPTKPDGSPYRIAVLYPTVGGGVTYAYGTGSMAAPVVEAAGAENVYADQSDRVFEVTAEDIVDRNPEVVLALYSDGSADEIVGAVKGLPGMDRTTAGQRGQVLPLLLNYAEPPTPLAVDGLEQVDDYLRDLPDASGAAAPDPASGGTRR</sequence>
<comment type="similarity">
    <text evidence="1">Belongs to the bacterial solute-binding protein 8 family.</text>
</comment>
<dbReference type="GO" id="GO:0071281">
    <property type="term" value="P:cellular response to iron ion"/>
    <property type="evidence" value="ECO:0007669"/>
    <property type="project" value="TreeGrafter"/>
</dbReference>